<feature type="transmembrane region" description="Helical" evidence="6">
    <location>
        <begin position="224"/>
        <end position="246"/>
    </location>
</feature>
<protein>
    <submittedName>
        <fullName evidence="7">L-asparagine transporter</fullName>
    </submittedName>
</protein>
<keyword evidence="3 6" id="KW-0812">Transmembrane</keyword>
<feature type="transmembrane region" description="Helical" evidence="6">
    <location>
        <begin position="390"/>
        <end position="408"/>
    </location>
</feature>
<keyword evidence="2" id="KW-1003">Cell membrane</keyword>
<evidence type="ECO:0000256" key="4">
    <source>
        <dbReference type="ARBA" id="ARBA00022989"/>
    </source>
</evidence>
<evidence type="ECO:0000256" key="6">
    <source>
        <dbReference type="SAM" id="Phobius"/>
    </source>
</evidence>
<feature type="transmembrane region" description="Helical" evidence="6">
    <location>
        <begin position="153"/>
        <end position="174"/>
    </location>
</feature>
<evidence type="ECO:0000256" key="1">
    <source>
        <dbReference type="ARBA" id="ARBA00004651"/>
    </source>
</evidence>
<gene>
    <name evidence="7" type="ORF">SAMN05216438_101526</name>
</gene>
<dbReference type="PANTHER" id="PTHR42770:SF18">
    <property type="entry name" value="ARGININE_AGMATINE ANTIPORTER"/>
    <property type="match status" value="1"/>
</dbReference>
<feature type="transmembrane region" description="Helical" evidence="6">
    <location>
        <begin position="121"/>
        <end position="141"/>
    </location>
</feature>
<dbReference type="PIRSF" id="PIRSF006060">
    <property type="entry name" value="AA_transporter"/>
    <property type="match status" value="1"/>
</dbReference>
<feature type="transmembrane region" description="Helical" evidence="6">
    <location>
        <begin position="364"/>
        <end position="384"/>
    </location>
</feature>
<dbReference type="RefSeq" id="WP_074750337.1">
    <property type="nucleotide sequence ID" value="NZ_CAXVJC010000001.1"/>
</dbReference>
<dbReference type="GO" id="GO:0005886">
    <property type="term" value="C:plasma membrane"/>
    <property type="evidence" value="ECO:0007669"/>
    <property type="project" value="UniProtKB-SubCell"/>
</dbReference>
<evidence type="ECO:0000313" key="7">
    <source>
        <dbReference type="EMBL" id="SFL14735.1"/>
    </source>
</evidence>
<evidence type="ECO:0000256" key="5">
    <source>
        <dbReference type="ARBA" id="ARBA00023136"/>
    </source>
</evidence>
<accession>A0A1I4F9S1</accession>
<dbReference type="Gene3D" id="1.20.1740.10">
    <property type="entry name" value="Amino acid/polyamine transporter I"/>
    <property type="match status" value="1"/>
</dbReference>
<keyword evidence="5 6" id="KW-0472">Membrane</keyword>
<feature type="transmembrane region" description="Helical" evidence="6">
    <location>
        <begin position="339"/>
        <end position="357"/>
    </location>
</feature>
<dbReference type="OrthoDB" id="9762947at2"/>
<dbReference type="EMBL" id="FOTJ01000001">
    <property type="protein sequence ID" value="SFL14735.1"/>
    <property type="molecule type" value="Genomic_DNA"/>
</dbReference>
<reference evidence="7 8" key="1">
    <citation type="submission" date="2016-10" db="EMBL/GenBank/DDBJ databases">
        <authorList>
            <person name="de Groot N.N."/>
        </authorList>
    </citation>
    <scope>NUCLEOTIDE SEQUENCE [LARGE SCALE GENOMIC DNA]</scope>
    <source>
        <strain evidence="7 8">M79</strain>
    </source>
</reference>
<name>A0A1I4F9S1_9LACT</name>
<sequence>MKKEKLLSPFAVFLLGINSIIGSGIFLLSGHIYSNAGIYSLLAILAAGLSILVIAFSYANMSKLYPQSGGAFVYAKSTFGPFAGFIIGMLTWMLGVVTLATEVSALMTALRMIWPHLNVKLVGFIVLSLLALVSFLGASLLNKLDNLTSLVKILIVIVFSGVCIWLIRGANFFVHPTPLSSNPLQGFLSAYGTVFFFYTGFSFLPINADKIKNPSKTLPKMLTWVILTCTFIYLLIQAITIGALGTSLPNSLVPAATAFSHVVGAIGVPLIIFAICISIFGVTVAATFNTPTILVSLAKNHEDIPMRIAQNNRFGAPGVAVALTFLGAILLYLSGNYLFLSGLTVFMSFIQYLSTGFANIKKKFIFVGLGTVLFSLVLLFSFTIQVLTVGFTIIIVLSLTYFVSQKLARQEKFKKM</sequence>
<dbReference type="Proteomes" id="UP000181969">
    <property type="component" value="Unassembled WGS sequence"/>
</dbReference>
<keyword evidence="4 6" id="KW-1133">Transmembrane helix</keyword>
<feature type="transmembrane region" description="Helical" evidence="6">
    <location>
        <begin position="12"/>
        <end position="32"/>
    </location>
</feature>
<evidence type="ECO:0000313" key="8">
    <source>
        <dbReference type="Proteomes" id="UP000181969"/>
    </source>
</evidence>
<proteinExistence type="predicted"/>
<dbReference type="InterPro" id="IPR002293">
    <property type="entry name" value="AA/rel_permease1"/>
</dbReference>
<evidence type="ECO:0000256" key="3">
    <source>
        <dbReference type="ARBA" id="ARBA00022692"/>
    </source>
</evidence>
<dbReference type="GO" id="GO:0022857">
    <property type="term" value="F:transmembrane transporter activity"/>
    <property type="evidence" value="ECO:0007669"/>
    <property type="project" value="InterPro"/>
</dbReference>
<feature type="transmembrane region" description="Helical" evidence="6">
    <location>
        <begin position="314"/>
        <end position="333"/>
    </location>
</feature>
<dbReference type="PANTHER" id="PTHR42770">
    <property type="entry name" value="AMINO ACID TRANSPORTER-RELATED"/>
    <property type="match status" value="1"/>
</dbReference>
<evidence type="ECO:0000256" key="2">
    <source>
        <dbReference type="ARBA" id="ARBA00022475"/>
    </source>
</evidence>
<dbReference type="Pfam" id="PF13520">
    <property type="entry name" value="AA_permease_2"/>
    <property type="match status" value="1"/>
</dbReference>
<organism evidence="7 8">
    <name type="scientific">Lactococcus garvieae</name>
    <dbReference type="NCBI Taxonomy" id="1363"/>
    <lineage>
        <taxon>Bacteria</taxon>
        <taxon>Bacillati</taxon>
        <taxon>Bacillota</taxon>
        <taxon>Bacilli</taxon>
        <taxon>Lactobacillales</taxon>
        <taxon>Streptococcaceae</taxon>
        <taxon>Lactococcus</taxon>
    </lineage>
</organism>
<dbReference type="AlphaFoldDB" id="A0A1I4F9S1"/>
<dbReference type="InterPro" id="IPR050367">
    <property type="entry name" value="APC_superfamily"/>
</dbReference>
<feature type="transmembrane region" description="Helical" evidence="6">
    <location>
        <begin position="186"/>
        <end position="204"/>
    </location>
</feature>
<comment type="subcellular location">
    <subcellularLocation>
        <location evidence="1">Cell membrane</location>
        <topology evidence="1">Multi-pass membrane protein</topology>
    </subcellularLocation>
</comment>
<feature type="transmembrane region" description="Helical" evidence="6">
    <location>
        <begin position="38"/>
        <end position="59"/>
    </location>
</feature>
<feature type="transmembrane region" description="Helical" evidence="6">
    <location>
        <begin position="79"/>
        <end position="101"/>
    </location>
</feature>
<feature type="transmembrane region" description="Helical" evidence="6">
    <location>
        <begin position="266"/>
        <end position="294"/>
    </location>
</feature>